<organism evidence="2 3">
    <name type="scientific">Enhygromyxa salina</name>
    <dbReference type="NCBI Taxonomy" id="215803"/>
    <lineage>
        <taxon>Bacteria</taxon>
        <taxon>Pseudomonadati</taxon>
        <taxon>Myxococcota</taxon>
        <taxon>Polyangia</taxon>
        <taxon>Nannocystales</taxon>
        <taxon>Nannocystaceae</taxon>
        <taxon>Enhygromyxa</taxon>
    </lineage>
</organism>
<dbReference type="Proteomes" id="UP000238823">
    <property type="component" value="Unassembled WGS sequence"/>
</dbReference>
<reference evidence="2 3" key="1">
    <citation type="submission" date="2018-03" db="EMBL/GenBank/DDBJ databases">
        <title>Draft Genome Sequences of the Obligatory Marine Myxobacteria Enhygromyxa salina SWB007.</title>
        <authorList>
            <person name="Poehlein A."/>
            <person name="Moghaddam J.A."/>
            <person name="Harms H."/>
            <person name="Alanjari M."/>
            <person name="Koenig G.M."/>
            <person name="Daniel R."/>
            <person name="Schaeberle T.F."/>
        </authorList>
    </citation>
    <scope>NUCLEOTIDE SEQUENCE [LARGE SCALE GENOMIC DNA]</scope>
    <source>
        <strain evidence="2 3">SWB007</strain>
    </source>
</reference>
<accession>A0A2S9Y5V6</accession>
<keyword evidence="1" id="KW-0812">Transmembrane</keyword>
<evidence type="ECO:0000313" key="3">
    <source>
        <dbReference type="Proteomes" id="UP000238823"/>
    </source>
</evidence>
<comment type="caution">
    <text evidence="2">The sequence shown here is derived from an EMBL/GenBank/DDBJ whole genome shotgun (WGS) entry which is preliminary data.</text>
</comment>
<name>A0A2S9Y5V6_9BACT</name>
<dbReference type="RefSeq" id="WP_146158284.1">
    <property type="nucleotide sequence ID" value="NZ_PVNL01000118.1"/>
</dbReference>
<keyword evidence="1" id="KW-1133">Transmembrane helix</keyword>
<keyword evidence="1" id="KW-0472">Membrane</keyword>
<dbReference type="OrthoDB" id="5496325at2"/>
<dbReference type="EMBL" id="PVNL01000118">
    <property type="protein sequence ID" value="PRQ00478.1"/>
    <property type="molecule type" value="Genomic_DNA"/>
</dbReference>
<proteinExistence type="predicted"/>
<sequence length="233" mass="25052">MRGARWIKWSALGITVSVLSFVAIVGVAHTPWGRPLLGYLSFLGMNGMNSGCPIGAELDPARAAELRAASLEPLRGATPSVSRRVLGFELGTSRRDEVLTWSRDQGLECSPPPRQPNSSDLRCTGLQLRGTDTRGSVNFSFDPEDRLLDVERAVRVGDAGLATELGSELEVEIAQNSGALSSRHGELTAGYLSRGPLSQSAAEFRFEDMRAQVIVTNMGDGAFSIRGIHQSLL</sequence>
<dbReference type="AlphaFoldDB" id="A0A2S9Y5V6"/>
<evidence type="ECO:0000313" key="2">
    <source>
        <dbReference type="EMBL" id="PRQ00478.1"/>
    </source>
</evidence>
<protein>
    <submittedName>
        <fullName evidence="2">Uncharacterized protein</fullName>
    </submittedName>
</protein>
<evidence type="ECO:0000256" key="1">
    <source>
        <dbReference type="SAM" id="Phobius"/>
    </source>
</evidence>
<gene>
    <name evidence="2" type="ORF">ENSA7_59720</name>
</gene>
<feature type="transmembrane region" description="Helical" evidence="1">
    <location>
        <begin position="12"/>
        <end position="32"/>
    </location>
</feature>